<evidence type="ECO:0000313" key="2">
    <source>
        <dbReference type="Proteomes" id="UP001597168"/>
    </source>
</evidence>
<protein>
    <recommendedName>
        <fullName evidence="3">Helix-turn-helix protein</fullName>
    </recommendedName>
</protein>
<evidence type="ECO:0008006" key="3">
    <source>
        <dbReference type="Google" id="ProtNLM"/>
    </source>
</evidence>
<dbReference type="EMBL" id="JBHTLK010000005">
    <property type="protein sequence ID" value="MFD1145875.1"/>
    <property type="molecule type" value="Genomic_DNA"/>
</dbReference>
<dbReference type="Proteomes" id="UP001597168">
    <property type="component" value="Unassembled WGS sequence"/>
</dbReference>
<gene>
    <name evidence="1" type="ORF">ACFQ3T_01920</name>
</gene>
<name>A0ABW3QIM1_9PSEU</name>
<organism evidence="1 2">
    <name type="scientific">Saccharothrix hoggarensis</name>
    <dbReference type="NCBI Taxonomy" id="913853"/>
    <lineage>
        <taxon>Bacteria</taxon>
        <taxon>Bacillati</taxon>
        <taxon>Actinomycetota</taxon>
        <taxon>Actinomycetes</taxon>
        <taxon>Pseudonocardiales</taxon>
        <taxon>Pseudonocardiaceae</taxon>
        <taxon>Saccharothrix</taxon>
    </lineage>
</organism>
<accession>A0ABW3QIM1</accession>
<sequence length="122" mass="12640">MRSTSGASAPPAEDSAQDAAGEAALIAVLANPDLSWAAKGVYAYLVKAVGDNAPAPDVHRLMANGPQGKQAVRNVVQELVDAGLADYQQVRVGGRYRAQIRVRHLGDTPHPDGSVAQDTLAG</sequence>
<keyword evidence="2" id="KW-1185">Reference proteome</keyword>
<proteinExistence type="predicted"/>
<comment type="caution">
    <text evidence="1">The sequence shown here is derived from an EMBL/GenBank/DDBJ whole genome shotgun (WGS) entry which is preliminary data.</text>
</comment>
<reference evidence="2" key="1">
    <citation type="journal article" date="2019" name="Int. J. Syst. Evol. Microbiol.">
        <title>The Global Catalogue of Microorganisms (GCM) 10K type strain sequencing project: providing services to taxonomists for standard genome sequencing and annotation.</title>
        <authorList>
            <consortium name="The Broad Institute Genomics Platform"/>
            <consortium name="The Broad Institute Genome Sequencing Center for Infectious Disease"/>
            <person name="Wu L."/>
            <person name="Ma J."/>
        </authorList>
    </citation>
    <scope>NUCLEOTIDE SEQUENCE [LARGE SCALE GENOMIC DNA]</scope>
    <source>
        <strain evidence="2">CCUG 60214</strain>
    </source>
</reference>
<evidence type="ECO:0000313" key="1">
    <source>
        <dbReference type="EMBL" id="MFD1145875.1"/>
    </source>
</evidence>
<dbReference type="RefSeq" id="WP_380719044.1">
    <property type="nucleotide sequence ID" value="NZ_JBHTLK010000005.1"/>
</dbReference>